<protein>
    <recommendedName>
        <fullName evidence="7">GtrA/DPMS transmembrane domain-containing protein</fullName>
    </recommendedName>
</protein>
<dbReference type="InterPro" id="IPR051401">
    <property type="entry name" value="GtrA_CellWall_Glycosyl"/>
</dbReference>
<gene>
    <name evidence="8" type="ORF">GCM10008942_28300</name>
</gene>
<evidence type="ECO:0000256" key="6">
    <source>
        <dbReference type="SAM" id="Phobius"/>
    </source>
</evidence>
<evidence type="ECO:0000259" key="7">
    <source>
        <dbReference type="Pfam" id="PF04138"/>
    </source>
</evidence>
<evidence type="ECO:0000256" key="3">
    <source>
        <dbReference type="ARBA" id="ARBA00022692"/>
    </source>
</evidence>
<evidence type="ECO:0000256" key="4">
    <source>
        <dbReference type="ARBA" id="ARBA00022989"/>
    </source>
</evidence>
<dbReference type="Pfam" id="PF04138">
    <property type="entry name" value="GtrA_DPMS_TM"/>
    <property type="match status" value="1"/>
</dbReference>
<keyword evidence="5 6" id="KW-0472">Membrane</keyword>
<feature type="domain" description="GtrA/DPMS transmembrane" evidence="7">
    <location>
        <begin position="15"/>
        <end position="143"/>
    </location>
</feature>
<keyword evidence="4 6" id="KW-1133">Transmembrane helix</keyword>
<dbReference type="PANTHER" id="PTHR38459">
    <property type="entry name" value="PROPHAGE BACTOPRENOL-LINKED GLUCOSE TRANSLOCASE HOMOLOG"/>
    <property type="match status" value="1"/>
</dbReference>
<keyword evidence="3 6" id="KW-0812">Transmembrane</keyword>
<name>A0ABN1EYH5_9PROT</name>
<accession>A0ABN1EYH5</accession>
<evidence type="ECO:0000313" key="8">
    <source>
        <dbReference type="EMBL" id="GAA0577750.1"/>
    </source>
</evidence>
<feature type="transmembrane region" description="Helical" evidence="6">
    <location>
        <begin position="12"/>
        <end position="31"/>
    </location>
</feature>
<sequence length="154" mass="17152">MKDLFDKLLASKLVRFGAVGGAGMFVNLAALAVAKEVLGLHDLLAWFFGFFVSVTFTWWGNRTFTFHEHKSSGHVGILAEWFRFFLTNSFGAGANVSVYALLLWWAPWPLALLRADLRAYPALCVGVLVGLVFNYTLSKKLVFRAKRVTPPAQP</sequence>
<dbReference type="InterPro" id="IPR007267">
    <property type="entry name" value="GtrA_DPMS_TM"/>
</dbReference>
<dbReference type="Proteomes" id="UP001499951">
    <property type="component" value="Unassembled WGS sequence"/>
</dbReference>
<dbReference type="RefSeq" id="WP_166936140.1">
    <property type="nucleotide sequence ID" value="NZ_BAAADD010000007.1"/>
</dbReference>
<organism evidence="8 9">
    <name type="scientific">Rhizomicrobium electricum</name>
    <dbReference type="NCBI Taxonomy" id="480070"/>
    <lineage>
        <taxon>Bacteria</taxon>
        <taxon>Pseudomonadati</taxon>
        <taxon>Pseudomonadota</taxon>
        <taxon>Alphaproteobacteria</taxon>
        <taxon>Micropepsales</taxon>
        <taxon>Micropepsaceae</taxon>
        <taxon>Rhizomicrobium</taxon>
    </lineage>
</organism>
<reference evidence="8 9" key="1">
    <citation type="journal article" date="2019" name="Int. J. Syst. Evol. Microbiol.">
        <title>The Global Catalogue of Microorganisms (GCM) 10K type strain sequencing project: providing services to taxonomists for standard genome sequencing and annotation.</title>
        <authorList>
            <consortium name="The Broad Institute Genomics Platform"/>
            <consortium name="The Broad Institute Genome Sequencing Center for Infectious Disease"/>
            <person name="Wu L."/>
            <person name="Ma J."/>
        </authorList>
    </citation>
    <scope>NUCLEOTIDE SEQUENCE [LARGE SCALE GENOMIC DNA]</scope>
    <source>
        <strain evidence="8 9">JCM 15089</strain>
    </source>
</reference>
<comment type="caution">
    <text evidence="8">The sequence shown here is derived from an EMBL/GenBank/DDBJ whole genome shotgun (WGS) entry which is preliminary data.</text>
</comment>
<feature type="transmembrane region" description="Helical" evidence="6">
    <location>
        <begin position="43"/>
        <end position="60"/>
    </location>
</feature>
<evidence type="ECO:0000313" key="9">
    <source>
        <dbReference type="Proteomes" id="UP001499951"/>
    </source>
</evidence>
<feature type="transmembrane region" description="Helical" evidence="6">
    <location>
        <begin position="81"/>
        <end position="106"/>
    </location>
</feature>
<comment type="similarity">
    <text evidence="2">Belongs to the GtrA family.</text>
</comment>
<evidence type="ECO:0000256" key="1">
    <source>
        <dbReference type="ARBA" id="ARBA00004141"/>
    </source>
</evidence>
<comment type="subcellular location">
    <subcellularLocation>
        <location evidence="1">Membrane</location>
        <topology evidence="1">Multi-pass membrane protein</topology>
    </subcellularLocation>
</comment>
<proteinExistence type="inferred from homology"/>
<dbReference type="PANTHER" id="PTHR38459:SF1">
    <property type="entry name" value="PROPHAGE BACTOPRENOL-LINKED GLUCOSE TRANSLOCASE HOMOLOG"/>
    <property type="match status" value="1"/>
</dbReference>
<feature type="transmembrane region" description="Helical" evidence="6">
    <location>
        <begin position="118"/>
        <end position="137"/>
    </location>
</feature>
<evidence type="ECO:0000256" key="2">
    <source>
        <dbReference type="ARBA" id="ARBA00009399"/>
    </source>
</evidence>
<dbReference type="EMBL" id="BAAADD010000007">
    <property type="protein sequence ID" value="GAA0577750.1"/>
    <property type="molecule type" value="Genomic_DNA"/>
</dbReference>
<keyword evidence="9" id="KW-1185">Reference proteome</keyword>
<evidence type="ECO:0000256" key="5">
    <source>
        <dbReference type="ARBA" id="ARBA00023136"/>
    </source>
</evidence>